<gene>
    <name evidence="2" type="ORF">LCGC14_0239660</name>
</gene>
<proteinExistence type="predicted"/>
<organism evidence="2">
    <name type="scientific">marine sediment metagenome</name>
    <dbReference type="NCBI Taxonomy" id="412755"/>
    <lineage>
        <taxon>unclassified sequences</taxon>
        <taxon>metagenomes</taxon>
        <taxon>ecological metagenomes</taxon>
    </lineage>
</organism>
<dbReference type="PROSITE" id="PS51186">
    <property type="entry name" value="GNAT"/>
    <property type="match status" value="1"/>
</dbReference>
<feature type="domain" description="N-acetyltransferase" evidence="1">
    <location>
        <begin position="1"/>
        <end position="110"/>
    </location>
</feature>
<comment type="caution">
    <text evidence="2">The sequence shown here is derived from an EMBL/GenBank/DDBJ whole genome shotgun (WGS) entry which is preliminary data.</text>
</comment>
<accession>A0A0F9UCD7</accession>
<dbReference type="Gene3D" id="3.40.630.30">
    <property type="match status" value="1"/>
</dbReference>
<protein>
    <recommendedName>
        <fullName evidence="1">N-acetyltransferase domain-containing protein</fullName>
    </recommendedName>
</protein>
<name>A0A0F9UCD7_9ZZZZ</name>
<dbReference type="EMBL" id="LAZR01000120">
    <property type="protein sequence ID" value="KKN89309.1"/>
    <property type="molecule type" value="Genomic_DNA"/>
</dbReference>
<evidence type="ECO:0000313" key="2">
    <source>
        <dbReference type="EMBL" id="KKN89309.1"/>
    </source>
</evidence>
<dbReference type="Pfam" id="PF00583">
    <property type="entry name" value="Acetyltransf_1"/>
    <property type="match status" value="1"/>
</dbReference>
<dbReference type="InterPro" id="IPR016181">
    <property type="entry name" value="Acyl_CoA_acyltransferase"/>
</dbReference>
<evidence type="ECO:0000259" key="1">
    <source>
        <dbReference type="PROSITE" id="PS51186"/>
    </source>
</evidence>
<dbReference type="GO" id="GO:0016747">
    <property type="term" value="F:acyltransferase activity, transferring groups other than amino-acyl groups"/>
    <property type="evidence" value="ECO:0007669"/>
    <property type="project" value="InterPro"/>
</dbReference>
<sequence length="121" mass="14030">MIIAYQNGNIIGVVEIYDNTCLISKIAITELSKLYLLERFYGKVIGYNLMNKAEKEILKNGYAEFNLEVYINNERAISFYERQGDVSIVNVVYPIESNTYENLVMNKVLSLKNTNVQYRLK</sequence>
<dbReference type="SUPFAM" id="SSF55729">
    <property type="entry name" value="Acyl-CoA N-acyltransferases (Nat)"/>
    <property type="match status" value="1"/>
</dbReference>
<reference evidence="2" key="1">
    <citation type="journal article" date="2015" name="Nature">
        <title>Complex archaea that bridge the gap between prokaryotes and eukaryotes.</title>
        <authorList>
            <person name="Spang A."/>
            <person name="Saw J.H."/>
            <person name="Jorgensen S.L."/>
            <person name="Zaremba-Niedzwiedzka K."/>
            <person name="Martijn J."/>
            <person name="Lind A.E."/>
            <person name="van Eijk R."/>
            <person name="Schleper C."/>
            <person name="Guy L."/>
            <person name="Ettema T.J."/>
        </authorList>
    </citation>
    <scope>NUCLEOTIDE SEQUENCE</scope>
</reference>
<dbReference type="InterPro" id="IPR000182">
    <property type="entry name" value="GNAT_dom"/>
</dbReference>
<dbReference type="AlphaFoldDB" id="A0A0F9UCD7"/>